<dbReference type="STRING" id="1344416.A0A139AXZ6"/>
<name>A0A139AXZ6_GONPJ</name>
<sequence length="449" mass="49439">MTEVRTPSKTSLFDRPSSGTKRLSLFDKPISTSSSSRTLAEESNQAFPDYPDHVNFGAPANYTGSPAAKKASFSPSTTTFGASGLSDHHSALEESEAPAEMSTGWPQGHSSVPLAIALLPPLLATFIPQKSEVWGDLFAMFLVAYYLHFIISVPYELYQKARQRSPNSQTLEATLEDYPDIALGDEVGADERASLPASVRAVQDAAELELSRWQVIYLLLYLASPAIAGFALKVAKDHLFSATGPIVKQLNIGVFVFVAALRPLGELVELLRERTLYLKKEVATPVTEVDVLMQRIATLESAVETIQREVATREEVQLVKDQVVGPSLDKIARSVRKVERRESSKTELDEQRFKELERRLMESEERVKKLHEGRGFFSSLSDEDGAARVGSLGFLFGYIASVVDVLFWPWKVASGVIKLISGGVHIQKWSITGYSRKAMIEGGSAVKEE</sequence>
<feature type="region of interest" description="Disordered" evidence="2">
    <location>
        <begin position="1"/>
        <end position="50"/>
    </location>
</feature>
<dbReference type="PANTHER" id="PTHR42032">
    <property type="entry name" value="YALI0E30679P"/>
    <property type="match status" value="1"/>
</dbReference>
<organism evidence="4 5">
    <name type="scientific">Gonapodya prolifera (strain JEL478)</name>
    <name type="common">Monoblepharis prolifera</name>
    <dbReference type="NCBI Taxonomy" id="1344416"/>
    <lineage>
        <taxon>Eukaryota</taxon>
        <taxon>Fungi</taxon>
        <taxon>Fungi incertae sedis</taxon>
        <taxon>Chytridiomycota</taxon>
        <taxon>Chytridiomycota incertae sedis</taxon>
        <taxon>Monoblepharidomycetes</taxon>
        <taxon>Monoblepharidales</taxon>
        <taxon>Gonapodyaceae</taxon>
        <taxon>Gonapodya</taxon>
    </lineage>
</organism>
<reference evidence="4 5" key="1">
    <citation type="journal article" date="2015" name="Genome Biol. Evol.">
        <title>Phylogenomic analyses indicate that early fungi evolved digesting cell walls of algal ancestors of land plants.</title>
        <authorList>
            <person name="Chang Y."/>
            <person name="Wang S."/>
            <person name="Sekimoto S."/>
            <person name="Aerts A.L."/>
            <person name="Choi C."/>
            <person name="Clum A."/>
            <person name="LaButti K.M."/>
            <person name="Lindquist E.A."/>
            <person name="Yee Ngan C."/>
            <person name="Ohm R.A."/>
            <person name="Salamov A.A."/>
            <person name="Grigoriev I.V."/>
            <person name="Spatafora J.W."/>
            <person name="Berbee M.L."/>
        </authorList>
    </citation>
    <scope>NUCLEOTIDE SEQUENCE [LARGE SCALE GENOMIC DNA]</scope>
    <source>
        <strain evidence="4 5">JEL478</strain>
    </source>
</reference>
<dbReference type="Proteomes" id="UP000070544">
    <property type="component" value="Unassembled WGS sequence"/>
</dbReference>
<keyword evidence="3" id="KW-0812">Transmembrane</keyword>
<keyword evidence="5" id="KW-1185">Reference proteome</keyword>
<feature type="region of interest" description="Disordered" evidence="2">
    <location>
        <begin position="84"/>
        <end position="105"/>
    </location>
</feature>
<dbReference type="OrthoDB" id="10263751at2759"/>
<dbReference type="AlphaFoldDB" id="A0A139AXZ6"/>
<evidence type="ECO:0000313" key="5">
    <source>
        <dbReference type="Proteomes" id="UP000070544"/>
    </source>
</evidence>
<feature type="compositionally biased region" description="Polar residues" evidence="2">
    <location>
        <begin position="1"/>
        <end position="21"/>
    </location>
</feature>
<evidence type="ECO:0000256" key="3">
    <source>
        <dbReference type="SAM" id="Phobius"/>
    </source>
</evidence>
<feature type="transmembrane region" description="Helical" evidence="3">
    <location>
        <begin position="215"/>
        <end position="232"/>
    </location>
</feature>
<keyword evidence="3" id="KW-1133">Transmembrane helix</keyword>
<evidence type="ECO:0000256" key="1">
    <source>
        <dbReference type="SAM" id="Coils"/>
    </source>
</evidence>
<protein>
    <submittedName>
        <fullName evidence="4">Uncharacterized protein</fullName>
    </submittedName>
</protein>
<feature type="coiled-coil region" evidence="1">
    <location>
        <begin position="346"/>
        <end position="373"/>
    </location>
</feature>
<dbReference type="PANTHER" id="PTHR42032:SF1">
    <property type="entry name" value="YALI0E30679P"/>
    <property type="match status" value="1"/>
</dbReference>
<evidence type="ECO:0000313" key="4">
    <source>
        <dbReference type="EMBL" id="KXS21616.1"/>
    </source>
</evidence>
<dbReference type="EMBL" id="KQ965732">
    <property type="protein sequence ID" value="KXS21616.1"/>
    <property type="molecule type" value="Genomic_DNA"/>
</dbReference>
<keyword evidence="1" id="KW-0175">Coiled coil</keyword>
<proteinExistence type="predicted"/>
<gene>
    <name evidence="4" type="ORF">M427DRAFT_51037</name>
</gene>
<feature type="compositionally biased region" description="Polar residues" evidence="2">
    <location>
        <begin position="30"/>
        <end position="46"/>
    </location>
</feature>
<evidence type="ECO:0000256" key="2">
    <source>
        <dbReference type="SAM" id="MobiDB-lite"/>
    </source>
</evidence>
<feature type="transmembrane region" description="Helical" evidence="3">
    <location>
        <begin position="133"/>
        <end position="155"/>
    </location>
</feature>
<accession>A0A139AXZ6</accession>
<keyword evidence="3" id="KW-0472">Membrane</keyword>